<dbReference type="EMBL" id="JAVYJV010000012">
    <property type="protein sequence ID" value="KAK4357757.1"/>
    <property type="molecule type" value="Genomic_DNA"/>
</dbReference>
<reference evidence="2" key="1">
    <citation type="submission" date="2023-12" db="EMBL/GenBank/DDBJ databases">
        <title>Genome assembly of Anisodus tanguticus.</title>
        <authorList>
            <person name="Wang Y.-J."/>
        </authorList>
    </citation>
    <scope>NUCLEOTIDE SEQUENCE</scope>
    <source>
        <strain evidence="2">KB-2021</strain>
        <tissue evidence="2">Leaf</tissue>
    </source>
</reference>
<evidence type="ECO:0000313" key="3">
    <source>
        <dbReference type="Proteomes" id="UP001291623"/>
    </source>
</evidence>
<feature type="compositionally biased region" description="Basic and acidic residues" evidence="1">
    <location>
        <begin position="197"/>
        <end position="211"/>
    </location>
</feature>
<comment type="caution">
    <text evidence="2">The sequence shown here is derived from an EMBL/GenBank/DDBJ whole genome shotgun (WGS) entry which is preliminary data.</text>
</comment>
<dbReference type="AlphaFoldDB" id="A0AAE1V6W8"/>
<organism evidence="2 3">
    <name type="scientific">Anisodus tanguticus</name>
    <dbReference type="NCBI Taxonomy" id="243964"/>
    <lineage>
        <taxon>Eukaryota</taxon>
        <taxon>Viridiplantae</taxon>
        <taxon>Streptophyta</taxon>
        <taxon>Embryophyta</taxon>
        <taxon>Tracheophyta</taxon>
        <taxon>Spermatophyta</taxon>
        <taxon>Magnoliopsida</taxon>
        <taxon>eudicotyledons</taxon>
        <taxon>Gunneridae</taxon>
        <taxon>Pentapetalae</taxon>
        <taxon>asterids</taxon>
        <taxon>lamiids</taxon>
        <taxon>Solanales</taxon>
        <taxon>Solanaceae</taxon>
        <taxon>Solanoideae</taxon>
        <taxon>Hyoscyameae</taxon>
        <taxon>Anisodus</taxon>
    </lineage>
</organism>
<feature type="region of interest" description="Disordered" evidence="1">
    <location>
        <begin position="114"/>
        <end position="255"/>
    </location>
</feature>
<gene>
    <name evidence="2" type="ORF">RND71_023367</name>
</gene>
<feature type="compositionally biased region" description="Basic and acidic residues" evidence="1">
    <location>
        <begin position="16"/>
        <end position="33"/>
    </location>
</feature>
<accession>A0AAE1V6W8</accession>
<protein>
    <submittedName>
        <fullName evidence="2">Uncharacterized protein</fullName>
    </submittedName>
</protein>
<sequence>MDGQPAGIQTGVGKGRILEKEEEEKSKMSKVTDDQPSGSQTEAGKGRNTKETAKDQIFAPQTVRSKGAGGCTTSHNHSAISPAVKQSAIFTKLAAMHGNIGDQNEIDRKARTSLEMAMAQGAGQKGSSSGGQPTGSQTVAGKGRTNLAAQPVGPMAREGKGGNQDRESKDTPDVDGFMERRRHDPASQGRGAHRRRRDETIGAHREADRPAHPKNLRVRTATRGPRHRTTERRKRGTRGRLVVRPAHGARGPKGDRSYVVMPFIRYAAQETDFERARPALAPRLKWYAGQEVVARAGIQPNQTRRTPLMCRTSKCSVVARRTPTPTPGITCQAPLPMPTLRVRSKSR</sequence>
<proteinExistence type="predicted"/>
<keyword evidence="3" id="KW-1185">Reference proteome</keyword>
<feature type="compositionally biased region" description="Basic and acidic residues" evidence="1">
    <location>
        <begin position="44"/>
        <end position="54"/>
    </location>
</feature>
<name>A0AAE1V6W8_9SOLA</name>
<feature type="region of interest" description="Disordered" evidence="1">
    <location>
        <begin position="1"/>
        <end position="81"/>
    </location>
</feature>
<evidence type="ECO:0000313" key="2">
    <source>
        <dbReference type="EMBL" id="KAK4357757.1"/>
    </source>
</evidence>
<dbReference type="Proteomes" id="UP001291623">
    <property type="component" value="Unassembled WGS sequence"/>
</dbReference>
<evidence type="ECO:0000256" key="1">
    <source>
        <dbReference type="SAM" id="MobiDB-lite"/>
    </source>
</evidence>
<feature type="compositionally biased region" description="Basic and acidic residues" evidence="1">
    <location>
        <begin position="157"/>
        <end position="185"/>
    </location>
</feature>
<feature type="compositionally biased region" description="Basic residues" evidence="1">
    <location>
        <begin position="224"/>
        <end position="238"/>
    </location>
</feature>